<accession>A0A183K5X6</accession>
<dbReference type="EMBL" id="UZAK01033760">
    <property type="protein sequence ID" value="VDP39698.1"/>
    <property type="molecule type" value="Genomic_DNA"/>
</dbReference>
<dbReference type="GO" id="GO:0005737">
    <property type="term" value="C:cytoplasm"/>
    <property type="evidence" value="ECO:0007669"/>
    <property type="project" value="TreeGrafter"/>
</dbReference>
<dbReference type="GO" id="GO:0048512">
    <property type="term" value="P:circadian behavior"/>
    <property type="evidence" value="ECO:0007669"/>
    <property type="project" value="TreeGrafter"/>
</dbReference>
<name>A0A183K5X6_9TREM</name>
<reference evidence="5" key="1">
    <citation type="submission" date="2016-06" db="UniProtKB">
        <authorList>
            <consortium name="WormBaseParasite"/>
        </authorList>
    </citation>
    <scope>IDENTIFICATION</scope>
</reference>
<dbReference type="GO" id="GO:0008344">
    <property type="term" value="P:adult locomotory behavior"/>
    <property type="evidence" value="ECO:0007669"/>
    <property type="project" value="TreeGrafter"/>
</dbReference>
<evidence type="ECO:0000256" key="1">
    <source>
        <dbReference type="SAM" id="Phobius"/>
    </source>
</evidence>
<proteinExistence type="predicted"/>
<reference evidence="3 4" key="2">
    <citation type="submission" date="2018-11" db="EMBL/GenBank/DDBJ databases">
        <authorList>
            <consortium name="Pathogen Informatics"/>
        </authorList>
    </citation>
    <scope>NUCLEOTIDE SEQUENCE [LARGE SCALE GENOMIC DNA]</scope>
    <source>
        <strain evidence="3">Dakar</strain>
        <strain evidence="4">Dakar, Senegal</strain>
    </source>
</reference>
<dbReference type="GO" id="GO:0050804">
    <property type="term" value="P:modulation of chemical synaptic transmission"/>
    <property type="evidence" value="ECO:0007669"/>
    <property type="project" value="TreeGrafter"/>
</dbReference>
<evidence type="ECO:0000313" key="4">
    <source>
        <dbReference type="Proteomes" id="UP000279833"/>
    </source>
</evidence>
<feature type="domain" description="BTB" evidence="2">
    <location>
        <begin position="46"/>
        <end position="113"/>
    </location>
</feature>
<evidence type="ECO:0000313" key="3">
    <source>
        <dbReference type="EMBL" id="VDP39698.1"/>
    </source>
</evidence>
<dbReference type="SMART" id="SM00225">
    <property type="entry name" value="BTB"/>
    <property type="match status" value="1"/>
</dbReference>
<keyword evidence="1" id="KW-0472">Membrane</keyword>
<dbReference type="PROSITE" id="PS50097">
    <property type="entry name" value="BTB"/>
    <property type="match status" value="1"/>
</dbReference>
<dbReference type="PANTHER" id="PTHR46306:SF1">
    <property type="entry name" value="BTB_POZ DOMAIN-CONTAINING PROTEIN 9"/>
    <property type="match status" value="1"/>
</dbReference>
<keyword evidence="1" id="KW-1133">Transmembrane helix</keyword>
<organism evidence="5">
    <name type="scientific">Schistosoma curassoni</name>
    <dbReference type="NCBI Taxonomy" id="6186"/>
    <lineage>
        <taxon>Eukaryota</taxon>
        <taxon>Metazoa</taxon>
        <taxon>Spiralia</taxon>
        <taxon>Lophotrochozoa</taxon>
        <taxon>Platyhelminthes</taxon>
        <taxon>Trematoda</taxon>
        <taxon>Digenea</taxon>
        <taxon>Strigeidida</taxon>
        <taxon>Schistosomatoidea</taxon>
        <taxon>Schistosomatidae</taxon>
        <taxon>Schistosoma</taxon>
    </lineage>
</organism>
<sequence>MSDQALTRSGVPFTNTVHEDPLVYEINHSKEIIPCISQLYRNEAFSDVILVVQNTRFPAHRAILAARSEYFRALFYGGLAESSSPVVYLNDINVVAFKNILQYIYTGQMKLTKPKLTLSILCLAHQYNFRSLETVISTYLTHSLSVKNVWCIYDMAVMYNLDDLITACLRFLDCLAPAPLYNPRFLRLSQVSLLGLCIHVSLYIVYTFFVLVLPVSLYCDEFMTCRKNLFRWVLLKAIKCSTFTSSKCFLSQYLRIKLNYVTNQHRYQLS</sequence>
<dbReference type="WBParaSite" id="SCUD_0001040101-mRNA-1">
    <property type="protein sequence ID" value="SCUD_0001040101-mRNA-1"/>
    <property type="gene ID" value="SCUD_0001040101"/>
</dbReference>
<evidence type="ECO:0000313" key="5">
    <source>
        <dbReference type="WBParaSite" id="SCUD_0001040101-mRNA-1"/>
    </source>
</evidence>
<dbReference type="InterPro" id="IPR000210">
    <property type="entry name" value="BTB/POZ_dom"/>
</dbReference>
<dbReference type="PANTHER" id="PTHR46306">
    <property type="entry name" value="BTB/POZ DOMAIN-CONTAINING PROTEIN 9"/>
    <property type="match status" value="1"/>
</dbReference>
<evidence type="ECO:0000259" key="2">
    <source>
        <dbReference type="PROSITE" id="PS50097"/>
    </source>
</evidence>
<protein>
    <submittedName>
        <fullName evidence="5">BTB domain-containing protein</fullName>
    </submittedName>
</protein>
<dbReference type="Pfam" id="PF00651">
    <property type="entry name" value="BTB"/>
    <property type="match status" value="1"/>
</dbReference>
<feature type="transmembrane region" description="Helical" evidence="1">
    <location>
        <begin position="193"/>
        <end position="218"/>
    </location>
</feature>
<dbReference type="Gene3D" id="3.30.710.10">
    <property type="entry name" value="Potassium Channel Kv1.1, Chain A"/>
    <property type="match status" value="1"/>
</dbReference>
<dbReference type="SUPFAM" id="SSF54695">
    <property type="entry name" value="POZ domain"/>
    <property type="match status" value="1"/>
</dbReference>
<keyword evidence="1" id="KW-0812">Transmembrane</keyword>
<dbReference type="InterPro" id="IPR052407">
    <property type="entry name" value="BTB_POZ_domain_cont_9"/>
</dbReference>
<dbReference type="AlphaFoldDB" id="A0A183K5X6"/>
<keyword evidence="4" id="KW-1185">Reference proteome</keyword>
<gene>
    <name evidence="3" type="ORF">SCUD_LOCUS10401</name>
</gene>
<dbReference type="InterPro" id="IPR011333">
    <property type="entry name" value="SKP1/BTB/POZ_sf"/>
</dbReference>
<dbReference type="Proteomes" id="UP000279833">
    <property type="component" value="Unassembled WGS sequence"/>
</dbReference>
<dbReference type="STRING" id="6186.A0A183K5X6"/>